<dbReference type="Proteomes" id="UP000199249">
    <property type="component" value="Unassembled WGS sequence"/>
</dbReference>
<gene>
    <name evidence="1" type="ORF">SAMN04488069_11112</name>
</gene>
<dbReference type="RefSeq" id="WP_092741881.1">
    <property type="nucleotide sequence ID" value="NZ_FNOV01000011.1"/>
</dbReference>
<dbReference type="STRING" id="651662.SAMN04488069_11112"/>
<sequence length="72" mass="8159">MEITFEVPAERVAFMLEMLRNLKFVSNPRPIDPAVVDTTAYLNASPANAERLRQAYEQFDAGKRVDFSLPAE</sequence>
<proteinExistence type="predicted"/>
<dbReference type="EMBL" id="FNOV01000011">
    <property type="protein sequence ID" value="SDY64437.1"/>
    <property type="molecule type" value="Genomic_DNA"/>
</dbReference>
<dbReference type="AlphaFoldDB" id="A0A1H3LIR1"/>
<reference evidence="2" key="1">
    <citation type="submission" date="2016-10" db="EMBL/GenBank/DDBJ databases">
        <authorList>
            <person name="Varghese N."/>
            <person name="Submissions S."/>
        </authorList>
    </citation>
    <scope>NUCLEOTIDE SEQUENCE [LARGE SCALE GENOMIC DNA]</scope>
    <source>
        <strain evidence="2">CGMCC 1.8975</strain>
    </source>
</reference>
<dbReference type="Gene3D" id="6.10.250.330">
    <property type="match status" value="1"/>
</dbReference>
<dbReference type="OrthoDB" id="886875at2"/>
<organism evidence="1 2">
    <name type="scientific">Hymenobacter psychrophilus</name>
    <dbReference type="NCBI Taxonomy" id="651662"/>
    <lineage>
        <taxon>Bacteria</taxon>
        <taxon>Pseudomonadati</taxon>
        <taxon>Bacteroidota</taxon>
        <taxon>Cytophagia</taxon>
        <taxon>Cytophagales</taxon>
        <taxon>Hymenobacteraceae</taxon>
        <taxon>Hymenobacter</taxon>
    </lineage>
</organism>
<evidence type="ECO:0000313" key="2">
    <source>
        <dbReference type="Proteomes" id="UP000199249"/>
    </source>
</evidence>
<evidence type="ECO:0000313" key="1">
    <source>
        <dbReference type="EMBL" id="SDY64437.1"/>
    </source>
</evidence>
<keyword evidence="2" id="KW-1185">Reference proteome</keyword>
<protein>
    <submittedName>
        <fullName evidence="1">Uncharacterized protein</fullName>
    </submittedName>
</protein>
<name>A0A1H3LIR1_9BACT</name>
<accession>A0A1H3LIR1</accession>